<name>A0ABD2U490_9SOLN</name>
<dbReference type="EMBL" id="JBJKTR010000007">
    <property type="protein sequence ID" value="KAL3363338.1"/>
    <property type="molecule type" value="Genomic_DNA"/>
</dbReference>
<protein>
    <submittedName>
        <fullName evidence="2">Uncharacterized protein</fullName>
    </submittedName>
</protein>
<feature type="non-terminal residue" evidence="2">
    <location>
        <position position="1"/>
    </location>
</feature>
<dbReference type="Proteomes" id="UP001627284">
    <property type="component" value="Unassembled WGS sequence"/>
</dbReference>
<accession>A0ABD2U490</accession>
<evidence type="ECO:0000256" key="1">
    <source>
        <dbReference type="SAM" id="Phobius"/>
    </source>
</evidence>
<keyword evidence="1" id="KW-0812">Transmembrane</keyword>
<proteinExistence type="predicted"/>
<dbReference type="AlphaFoldDB" id="A0ABD2U490"/>
<sequence>CHLLLLPKNQRLFIFFRKEKTRRSSPITPPTLLPQTPYASYVFSTDAYGRPMCSPIPFVRETTLGHWKNVPSVTQSSQIDLKRSIFERFFFSFMISLLFPIRVVFPKIQNLNS</sequence>
<evidence type="ECO:0000313" key="3">
    <source>
        <dbReference type="Proteomes" id="UP001627284"/>
    </source>
</evidence>
<feature type="transmembrane region" description="Helical" evidence="1">
    <location>
        <begin position="85"/>
        <end position="105"/>
    </location>
</feature>
<keyword evidence="1" id="KW-0472">Membrane</keyword>
<keyword evidence="3" id="KW-1185">Reference proteome</keyword>
<evidence type="ECO:0000313" key="2">
    <source>
        <dbReference type="EMBL" id="KAL3363338.1"/>
    </source>
</evidence>
<gene>
    <name evidence="2" type="ORF">AABB24_012565</name>
</gene>
<keyword evidence="1" id="KW-1133">Transmembrane helix</keyword>
<reference evidence="2 3" key="1">
    <citation type="submission" date="2024-05" db="EMBL/GenBank/DDBJ databases">
        <title>De novo assembly of an allotetraploid wild potato.</title>
        <authorList>
            <person name="Hosaka A.J."/>
        </authorList>
    </citation>
    <scope>NUCLEOTIDE SEQUENCE [LARGE SCALE GENOMIC DNA]</scope>
    <source>
        <tissue evidence="2">Young leaves</tissue>
    </source>
</reference>
<organism evidence="2 3">
    <name type="scientific">Solanum stoloniferum</name>
    <dbReference type="NCBI Taxonomy" id="62892"/>
    <lineage>
        <taxon>Eukaryota</taxon>
        <taxon>Viridiplantae</taxon>
        <taxon>Streptophyta</taxon>
        <taxon>Embryophyta</taxon>
        <taxon>Tracheophyta</taxon>
        <taxon>Spermatophyta</taxon>
        <taxon>Magnoliopsida</taxon>
        <taxon>eudicotyledons</taxon>
        <taxon>Gunneridae</taxon>
        <taxon>Pentapetalae</taxon>
        <taxon>asterids</taxon>
        <taxon>lamiids</taxon>
        <taxon>Solanales</taxon>
        <taxon>Solanaceae</taxon>
        <taxon>Solanoideae</taxon>
        <taxon>Solaneae</taxon>
        <taxon>Solanum</taxon>
    </lineage>
</organism>
<comment type="caution">
    <text evidence="2">The sequence shown here is derived from an EMBL/GenBank/DDBJ whole genome shotgun (WGS) entry which is preliminary data.</text>
</comment>